<dbReference type="EMBL" id="CP101527">
    <property type="protein sequence ID" value="UZW76113.1"/>
    <property type="molecule type" value="Genomic_DNA"/>
</dbReference>
<evidence type="ECO:0000313" key="4">
    <source>
        <dbReference type="Proteomes" id="UP001164472"/>
    </source>
</evidence>
<dbReference type="Pfam" id="PF25559">
    <property type="entry name" value="DUF7931"/>
    <property type="match status" value="1"/>
</dbReference>
<reference evidence="3" key="1">
    <citation type="submission" date="2022-07" db="EMBL/GenBank/DDBJ databases">
        <title>Alkalimarinus sp. nov., isolated from gut of a Alitta virens.</title>
        <authorList>
            <person name="Yang A.I."/>
            <person name="Shin N.-R."/>
        </authorList>
    </citation>
    <scope>NUCLEOTIDE SEQUENCE</scope>
    <source>
        <strain evidence="3">FA028</strain>
    </source>
</reference>
<sequence length="187" mass="21160">MTDRATNGRFTDTQEGTEQPEGSNILGQDEDTELFSSPEALKQLTASMLSQAGNKVRILSHHLNREIYDHEPIREALSKLARANARSTIELLIVDEHAVVVSSPRLLELARRLPSSIHLKVINNAYPYDESAMVLVDRCGVIFQKENTIYEGFANFNSASRNKQLSETFDHLWSHAVESQELRQLRL</sequence>
<evidence type="ECO:0000256" key="1">
    <source>
        <dbReference type="SAM" id="MobiDB-lite"/>
    </source>
</evidence>
<evidence type="ECO:0000313" key="3">
    <source>
        <dbReference type="EMBL" id="UZW76113.1"/>
    </source>
</evidence>
<evidence type="ECO:0000259" key="2">
    <source>
        <dbReference type="Pfam" id="PF25559"/>
    </source>
</evidence>
<feature type="compositionally biased region" description="Polar residues" evidence="1">
    <location>
        <begin position="1"/>
        <end position="26"/>
    </location>
</feature>
<organism evidence="3 4">
    <name type="scientific">Alkalimarinus sediminis</name>
    <dbReference type="NCBI Taxonomy" id="1632866"/>
    <lineage>
        <taxon>Bacteria</taxon>
        <taxon>Pseudomonadati</taxon>
        <taxon>Pseudomonadota</taxon>
        <taxon>Gammaproteobacteria</taxon>
        <taxon>Alteromonadales</taxon>
        <taxon>Alteromonadaceae</taxon>
        <taxon>Alkalimarinus</taxon>
    </lineage>
</organism>
<gene>
    <name evidence="3" type="ORF">NNL22_05915</name>
</gene>
<keyword evidence="4" id="KW-1185">Reference proteome</keyword>
<dbReference type="AlphaFoldDB" id="A0A9E8HP12"/>
<dbReference type="RefSeq" id="WP_251811930.1">
    <property type="nucleotide sequence ID" value="NZ_CP101527.1"/>
</dbReference>
<feature type="domain" description="DUF7931" evidence="2">
    <location>
        <begin position="38"/>
        <end position="185"/>
    </location>
</feature>
<proteinExistence type="predicted"/>
<accession>A0A9E8HP12</accession>
<dbReference type="InterPro" id="IPR057691">
    <property type="entry name" value="DUF7931"/>
</dbReference>
<protein>
    <recommendedName>
        <fullName evidence="2">DUF7931 domain-containing protein</fullName>
    </recommendedName>
</protein>
<dbReference type="Proteomes" id="UP001164472">
    <property type="component" value="Chromosome"/>
</dbReference>
<dbReference type="KEGG" id="asem:NNL22_05915"/>
<feature type="region of interest" description="Disordered" evidence="1">
    <location>
        <begin position="1"/>
        <end position="29"/>
    </location>
</feature>
<name>A0A9E8HP12_9ALTE</name>